<protein>
    <submittedName>
        <fullName evidence="1">Uncharacterized protein</fullName>
    </submittedName>
</protein>
<dbReference type="EMBL" id="FXTO01000001">
    <property type="protein sequence ID" value="SMO35857.1"/>
    <property type="molecule type" value="Genomic_DNA"/>
</dbReference>
<accession>A0A521AM20</accession>
<evidence type="ECO:0000313" key="1">
    <source>
        <dbReference type="EMBL" id="SMO35857.1"/>
    </source>
</evidence>
<reference evidence="1 2" key="1">
    <citation type="submission" date="2017-05" db="EMBL/GenBank/DDBJ databases">
        <authorList>
            <person name="Varghese N."/>
            <person name="Submissions S."/>
        </authorList>
    </citation>
    <scope>NUCLEOTIDE SEQUENCE [LARGE SCALE GENOMIC DNA]</scope>
    <source>
        <strain evidence="1 2">DSM 29506</strain>
    </source>
</reference>
<evidence type="ECO:0000313" key="2">
    <source>
        <dbReference type="Proteomes" id="UP000316030"/>
    </source>
</evidence>
<sequence length="196" mass="20880">MGQIVQLGGKMRIGFIGLALVLAGPVAGQQMDHAAHGNHTMHDAAQQQTQQQAQETGQSAFAAIQEIVGLLQADPDTDWSKVDIDALRQHLVDMDNVTLRAVVKNQPIKGGMTFLVSSEQEAVSASIQRMVLAHAAVMDGVDGLYMRAAVQPNGAVLDVKGDEVKIKALGFFGIMATGMHHQAHHLAIARGGNPRH</sequence>
<name>A0A521AM20_9RHOB</name>
<keyword evidence="2" id="KW-1185">Reference proteome</keyword>
<proteinExistence type="predicted"/>
<dbReference type="Proteomes" id="UP000316030">
    <property type="component" value="Unassembled WGS sequence"/>
</dbReference>
<gene>
    <name evidence="1" type="ORF">SAMN06265173_101255</name>
</gene>
<organism evidence="1 2">
    <name type="scientific">Thalassovita litoralis</name>
    <dbReference type="NCBI Taxonomy" id="1010611"/>
    <lineage>
        <taxon>Bacteria</taxon>
        <taxon>Pseudomonadati</taxon>
        <taxon>Pseudomonadota</taxon>
        <taxon>Alphaproteobacteria</taxon>
        <taxon>Rhodobacterales</taxon>
        <taxon>Roseobacteraceae</taxon>
        <taxon>Thalassovita</taxon>
    </lineage>
</organism>
<dbReference type="AlphaFoldDB" id="A0A521AM20"/>